<evidence type="ECO:0000256" key="1">
    <source>
        <dbReference type="SAM" id="MobiDB-lite"/>
    </source>
</evidence>
<dbReference type="EMBL" id="BGZK01000064">
    <property type="protein sequence ID" value="GBP14485.1"/>
    <property type="molecule type" value="Genomic_DNA"/>
</dbReference>
<protein>
    <submittedName>
        <fullName evidence="2">Uncharacterized protein</fullName>
    </submittedName>
</protein>
<organism evidence="2 3">
    <name type="scientific">Eumeta variegata</name>
    <name type="common">Bagworm moth</name>
    <name type="synonym">Eumeta japonica</name>
    <dbReference type="NCBI Taxonomy" id="151549"/>
    <lineage>
        <taxon>Eukaryota</taxon>
        <taxon>Metazoa</taxon>
        <taxon>Ecdysozoa</taxon>
        <taxon>Arthropoda</taxon>
        <taxon>Hexapoda</taxon>
        <taxon>Insecta</taxon>
        <taxon>Pterygota</taxon>
        <taxon>Neoptera</taxon>
        <taxon>Endopterygota</taxon>
        <taxon>Lepidoptera</taxon>
        <taxon>Glossata</taxon>
        <taxon>Ditrysia</taxon>
        <taxon>Tineoidea</taxon>
        <taxon>Psychidae</taxon>
        <taxon>Oiketicinae</taxon>
        <taxon>Eumeta</taxon>
    </lineage>
</organism>
<evidence type="ECO:0000313" key="3">
    <source>
        <dbReference type="Proteomes" id="UP000299102"/>
    </source>
</evidence>
<sequence>MRRFQSRAQVQYQHSGRWRGRASGMRKWQSPRAGEAGADPAAHVVGRPATASNTPRSGGARRRRRRRPPTASRLKGPRKQKSFAYKLLKRGLANLMSPTSTSGVAPPLAARINDSLSRYLSFHCGILHIANSRPVQGVAREPQRAACATFGNTYARRAAYGDKPLWAAGATSAVPFHYGKLRESKKTDLFYHLLRNVSLPFLNHAGAQHDRGTNRKSSKEPTCDAPTRVSRRA</sequence>
<dbReference type="AlphaFoldDB" id="A0A4C1TK44"/>
<dbReference type="Proteomes" id="UP000299102">
    <property type="component" value="Unassembled WGS sequence"/>
</dbReference>
<evidence type="ECO:0000313" key="2">
    <source>
        <dbReference type="EMBL" id="GBP14485.1"/>
    </source>
</evidence>
<feature type="compositionally biased region" description="Basic and acidic residues" evidence="1">
    <location>
        <begin position="207"/>
        <end position="222"/>
    </location>
</feature>
<keyword evidence="3" id="KW-1185">Reference proteome</keyword>
<gene>
    <name evidence="2" type="ORF">EVAR_7766_1</name>
</gene>
<accession>A0A4C1TK44</accession>
<name>A0A4C1TK44_EUMVA</name>
<comment type="caution">
    <text evidence="2">The sequence shown here is derived from an EMBL/GenBank/DDBJ whole genome shotgun (WGS) entry which is preliminary data.</text>
</comment>
<feature type="compositionally biased region" description="Polar residues" evidence="1">
    <location>
        <begin position="1"/>
        <end position="14"/>
    </location>
</feature>
<feature type="region of interest" description="Disordered" evidence="1">
    <location>
        <begin position="1"/>
        <end position="80"/>
    </location>
</feature>
<feature type="compositionally biased region" description="Basic residues" evidence="1">
    <location>
        <begin position="59"/>
        <end position="68"/>
    </location>
</feature>
<feature type="region of interest" description="Disordered" evidence="1">
    <location>
        <begin position="205"/>
        <end position="233"/>
    </location>
</feature>
<proteinExistence type="predicted"/>
<reference evidence="2 3" key="1">
    <citation type="journal article" date="2019" name="Commun. Biol.">
        <title>The bagworm genome reveals a unique fibroin gene that provides high tensile strength.</title>
        <authorList>
            <person name="Kono N."/>
            <person name="Nakamura H."/>
            <person name="Ohtoshi R."/>
            <person name="Tomita M."/>
            <person name="Numata K."/>
            <person name="Arakawa K."/>
        </authorList>
    </citation>
    <scope>NUCLEOTIDE SEQUENCE [LARGE SCALE GENOMIC DNA]</scope>
</reference>